<keyword evidence="2" id="KW-1185">Reference proteome</keyword>
<dbReference type="AlphaFoldDB" id="A0A0D3IDV6"/>
<reference evidence="1" key="2">
    <citation type="submission" date="2024-10" db="UniProtKB">
        <authorList>
            <consortium name="EnsemblProtists"/>
        </authorList>
    </citation>
    <scope>IDENTIFICATION</scope>
</reference>
<accession>A0A0D3IDV6</accession>
<protein>
    <submittedName>
        <fullName evidence="1">Uncharacterized protein</fullName>
    </submittedName>
</protein>
<proteinExistence type="predicted"/>
<dbReference type="GeneID" id="17255552"/>
<dbReference type="RefSeq" id="XP_005761870.1">
    <property type="nucleotide sequence ID" value="XM_005761813.1"/>
</dbReference>
<dbReference type="HOGENOM" id="CLU_122612_0_0_1"/>
<evidence type="ECO:0000313" key="2">
    <source>
        <dbReference type="Proteomes" id="UP000013827"/>
    </source>
</evidence>
<evidence type="ECO:0000313" key="1">
    <source>
        <dbReference type="EnsemblProtists" id="EOD09441"/>
    </source>
</evidence>
<sequence length="191" mass="21712">MNQIFDNDVESFDLDGTAKLVSPQEEVSFKGMRPLDCLVCQMKECYKRGEALVATLKGLKVIDNTYYGTHSSQDCVELTVIFYAPPKRWMDLINRNPDLNPKAHCYISEYHCPDEVVTGMSPYAPKYNVFDKKDGKAPYKNFPPQIDALPVKALSYPEVNLFGFCGDYIVQYSPLLDRLFTSEPRIAADML</sequence>
<name>A0A0D3IDV6_EMIH1</name>
<dbReference type="Proteomes" id="UP000013827">
    <property type="component" value="Unassembled WGS sequence"/>
</dbReference>
<dbReference type="KEGG" id="ehx:EMIHUDRAFT_432851"/>
<organism evidence="1 2">
    <name type="scientific">Emiliania huxleyi (strain CCMP1516)</name>
    <dbReference type="NCBI Taxonomy" id="280463"/>
    <lineage>
        <taxon>Eukaryota</taxon>
        <taxon>Haptista</taxon>
        <taxon>Haptophyta</taxon>
        <taxon>Prymnesiophyceae</taxon>
        <taxon>Isochrysidales</taxon>
        <taxon>Noelaerhabdaceae</taxon>
        <taxon>Emiliania</taxon>
    </lineage>
</organism>
<dbReference type="EnsemblProtists" id="EOD09441">
    <property type="protein sequence ID" value="EOD09441"/>
    <property type="gene ID" value="EMIHUDRAFT_432851"/>
</dbReference>
<dbReference type="PaxDb" id="2903-EOD09441"/>
<reference evidence="2" key="1">
    <citation type="journal article" date="2013" name="Nature">
        <title>Pan genome of the phytoplankton Emiliania underpins its global distribution.</title>
        <authorList>
            <person name="Read B.A."/>
            <person name="Kegel J."/>
            <person name="Klute M.J."/>
            <person name="Kuo A."/>
            <person name="Lefebvre S.C."/>
            <person name="Maumus F."/>
            <person name="Mayer C."/>
            <person name="Miller J."/>
            <person name="Monier A."/>
            <person name="Salamov A."/>
            <person name="Young J."/>
            <person name="Aguilar M."/>
            <person name="Claverie J.M."/>
            <person name="Frickenhaus S."/>
            <person name="Gonzalez K."/>
            <person name="Herman E.K."/>
            <person name="Lin Y.C."/>
            <person name="Napier J."/>
            <person name="Ogata H."/>
            <person name="Sarno A.F."/>
            <person name="Shmutz J."/>
            <person name="Schroeder D."/>
            <person name="de Vargas C."/>
            <person name="Verret F."/>
            <person name="von Dassow P."/>
            <person name="Valentin K."/>
            <person name="Van de Peer Y."/>
            <person name="Wheeler G."/>
            <person name="Dacks J.B."/>
            <person name="Delwiche C.F."/>
            <person name="Dyhrman S.T."/>
            <person name="Glockner G."/>
            <person name="John U."/>
            <person name="Richards T."/>
            <person name="Worden A.Z."/>
            <person name="Zhang X."/>
            <person name="Grigoriev I.V."/>
            <person name="Allen A.E."/>
            <person name="Bidle K."/>
            <person name="Borodovsky M."/>
            <person name="Bowler C."/>
            <person name="Brownlee C."/>
            <person name="Cock J.M."/>
            <person name="Elias M."/>
            <person name="Gladyshev V.N."/>
            <person name="Groth M."/>
            <person name="Guda C."/>
            <person name="Hadaegh A."/>
            <person name="Iglesias-Rodriguez M.D."/>
            <person name="Jenkins J."/>
            <person name="Jones B.M."/>
            <person name="Lawson T."/>
            <person name="Leese F."/>
            <person name="Lindquist E."/>
            <person name="Lobanov A."/>
            <person name="Lomsadze A."/>
            <person name="Malik S.B."/>
            <person name="Marsh M.E."/>
            <person name="Mackinder L."/>
            <person name="Mock T."/>
            <person name="Mueller-Roeber B."/>
            <person name="Pagarete A."/>
            <person name="Parker M."/>
            <person name="Probert I."/>
            <person name="Quesneville H."/>
            <person name="Raines C."/>
            <person name="Rensing S.A."/>
            <person name="Riano-Pachon D.M."/>
            <person name="Richier S."/>
            <person name="Rokitta S."/>
            <person name="Shiraiwa Y."/>
            <person name="Soanes D.M."/>
            <person name="van der Giezen M."/>
            <person name="Wahlund T.M."/>
            <person name="Williams B."/>
            <person name="Wilson W."/>
            <person name="Wolfe G."/>
            <person name="Wurch L.L."/>
        </authorList>
    </citation>
    <scope>NUCLEOTIDE SEQUENCE</scope>
</reference>